<dbReference type="RefSeq" id="WP_015399707.1">
    <property type="nucleotide sequence ID" value="NC_020302.1"/>
</dbReference>
<keyword evidence="2" id="KW-0472">Membrane</keyword>
<feature type="compositionally biased region" description="Polar residues" evidence="1">
    <location>
        <begin position="1"/>
        <end position="30"/>
    </location>
</feature>
<reference evidence="3 4" key="1">
    <citation type="journal article" date="2012" name="Stand. Genomic Sci.">
        <title>Genome sequence of the halotolerant bacterium Corynebacterium halotolerans type strain YIM 70093(T) (= DSM 44683(T)).</title>
        <authorList>
            <person name="Ruckert C."/>
            <person name="Albersmeier A."/>
            <person name="Al-Dilaimi A."/>
            <person name="Niehaus K."/>
            <person name="Szczepanowski R."/>
            <person name="Kalinowski J."/>
        </authorList>
    </citation>
    <scope>NUCLEOTIDE SEQUENCE [LARGE SCALE GENOMIC DNA]</scope>
    <source>
        <strain evidence="3">YIM 70093</strain>
    </source>
</reference>
<gene>
    <name evidence="3" type="ORF">A605_01345</name>
</gene>
<dbReference type="KEGG" id="chn:A605_01345"/>
<evidence type="ECO:0000313" key="4">
    <source>
        <dbReference type="Proteomes" id="UP000011723"/>
    </source>
</evidence>
<keyword evidence="4" id="KW-1185">Reference proteome</keyword>
<dbReference type="EMBL" id="CP003697">
    <property type="protein sequence ID" value="AGF71283.1"/>
    <property type="molecule type" value="Genomic_DNA"/>
</dbReference>
<evidence type="ECO:0000256" key="2">
    <source>
        <dbReference type="SAM" id="Phobius"/>
    </source>
</evidence>
<evidence type="ECO:0000313" key="3">
    <source>
        <dbReference type="EMBL" id="AGF71283.1"/>
    </source>
</evidence>
<keyword evidence="2" id="KW-1133">Transmembrane helix</keyword>
<name>M1NIM6_9CORY</name>
<dbReference type="HOGENOM" id="CLU_2568048_0_0_11"/>
<sequence length="81" mass="9027">MTNPQPFDPNTSPGGSNLPTDLPLQQSPNLEQRRQDPDKPPQMPQKTVAHVERNRGGFLPWFIITVIVLALIVLAAWFVSP</sequence>
<protein>
    <submittedName>
        <fullName evidence="3">Uncharacterized protein</fullName>
    </submittedName>
</protein>
<feature type="region of interest" description="Disordered" evidence="1">
    <location>
        <begin position="1"/>
        <end position="47"/>
    </location>
</feature>
<feature type="transmembrane region" description="Helical" evidence="2">
    <location>
        <begin position="58"/>
        <end position="79"/>
    </location>
</feature>
<dbReference type="AlphaFoldDB" id="M1NIM6"/>
<keyword evidence="2" id="KW-0812">Transmembrane</keyword>
<dbReference type="Proteomes" id="UP000011723">
    <property type="component" value="Chromosome"/>
</dbReference>
<evidence type="ECO:0000256" key="1">
    <source>
        <dbReference type="SAM" id="MobiDB-lite"/>
    </source>
</evidence>
<proteinExistence type="predicted"/>
<organism evidence="3 4">
    <name type="scientific">Corynebacterium halotolerans YIM 70093 = DSM 44683</name>
    <dbReference type="NCBI Taxonomy" id="1121362"/>
    <lineage>
        <taxon>Bacteria</taxon>
        <taxon>Bacillati</taxon>
        <taxon>Actinomycetota</taxon>
        <taxon>Actinomycetes</taxon>
        <taxon>Mycobacteriales</taxon>
        <taxon>Corynebacteriaceae</taxon>
        <taxon>Corynebacterium</taxon>
    </lineage>
</organism>
<accession>M1NIM6</accession>
<dbReference type="PATRIC" id="fig|1121362.3.peg.261"/>